<dbReference type="GO" id="GO:0030170">
    <property type="term" value="F:pyridoxal phosphate binding"/>
    <property type="evidence" value="ECO:0007669"/>
    <property type="project" value="TreeGrafter"/>
</dbReference>
<accession>A0AA35S6R7</accession>
<dbReference type="Pfam" id="PF01041">
    <property type="entry name" value="DegT_DnrJ_EryC1"/>
    <property type="match status" value="1"/>
</dbReference>
<gene>
    <name evidence="1" type="ORF">GBAR_LOCUS14230</name>
</gene>
<keyword evidence="1" id="KW-0808">Transferase</keyword>
<dbReference type="GO" id="GO:0000271">
    <property type="term" value="P:polysaccharide biosynthetic process"/>
    <property type="evidence" value="ECO:0007669"/>
    <property type="project" value="TreeGrafter"/>
</dbReference>
<dbReference type="InterPro" id="IPR000653">
    <property type="entry name" value="DegT/StrS_aminotransferase"/>
</dbReference>
<reference evidence="1" key="1">
    <citation type="submission" date="2023-03" db="EMBL/GenBank/DDBJ databases">
        <authorList>
            <person name="Steffen K."/>
            <person name="Cardenas P."/>
        </authorList>
    </citation>
    <scope>NUCLEOTIDE SEQUENCE</scope>
</reference>
<dbReference type="PANTHER" id="PTHR30244:SF34">
    <property type="entry name" value="DTDP-4-AMINO-4,6-DIDEOXYGALACTOSE TRANSAMINASE"/>
    <property type="match status" value="1"/>
</dbReference>
<dbReference type="Proteomes" id="UP001174909">
    <property type="component" value="Unassembled WGS sequence"/>
</dbReference>
<dbReference type="InterPro" id="IPR015421">
    <property type="entry name" value="PyrdxlP-dep_Trfase_major"/>
</dbReference>
<dbReference type="AlphaFoldDB" id="A0AA35S6R7"/>
<evidence type="ECO:0000313" key="2">
    <source>
        <dbReference type="Proteomes" id="UP001174909"/>
    </source>
</evidence>
<proteinExistence type="predicted"/>
<protein>
    <submittedName>
        <fullName evidence="1">L-glutamine:3-amino-2,3-dideoxy-scyllo-inosose aminotransferase</fullName>
    </submittedName>
</protein>
<keyword evidence="2" id="KW-1185">Reference proteome</keyword>
<dbReference type="Gene3D" id="3.40.640.10">
    <property type="entry name" value="Type I PLP-dependent aspartate aminotransferase-like (Major domain)"/>
    <property type="match status" value="1"/>
</dbReference>
<dbReference type="InterPro" id="IPR015424">
    <property type="entry name" value="PyrdxlP-dep_Trfase"/>
</dbReference>
<keyword evidence="1" id="KW-0032">Aminotransferase</keyword>
<sequence>MGKLALNGGEPVVKRALGKRWPIFDKKEENALLEVLHSGEWNRRDKVDEVGEAFAAYQDAKYGIPLANGTVALQCALKAAGVNAGDEVIVPALTFVATATSVVLVNAVPIMVDIDPLTYNISPEVIEAAITPKTRAIIPVHNGGYPADMDAIMEIADKHDLWVIEDCAHAHGSQWRGKGVGSIGHLSTFSFQIGKTLTCGEGGMVLTNDEALAENAARFANLNMRMTNLQAALLLCQLERFDAQVETRERNTAHLVAGLKAIKGIDPIPRDDRVTRWCFYYWDFRYIPDEFDGVPRGRFLEGLQAEGVPCGVGAHGQPIYREGPFADIDLFDQLGCARKGSLYEGEIDYSKVYCPNAERVYAEEVCSFSHALFLGGVDDMECILEAFHKLRENADELNY</sequence>
<dbReference type="EMBL" id="CASHTH010002081">
    <property type="protein sequence ID" value="CAI8024508.1"/>
    <property type="molecule type" value="Genomic_DNA"/>
</dbReference>
<comment type="caution">
    <text evidence="1">The sequence shown here is derived from an EMBL/GenBank/DDBJ whole genome shotgun (WGS) entry which is preliminary data.</text>
</comment>
<dbReference type="Gene3D" id="3.90.1150.10">
    <property type="entry name" value="Aspartate Aminotransferase, domain 1"/>
    <property type="match status" value="1"/>
</dbReference>
<dbReference type="CDD" id="cd00616">
    <property type="entry name" value="AHBA_syn"/>
    <property type="match status" value="1"/>
</dbReference>
<name>A0AA35S6R7_GEOBA</name>
<dbReference type="InterPro" id="IPR015422">
    <property type="entry name" value="PyrdxlP-dep_Trfase_small"/>
</dbReference>
<dbReference type="SUPFAM" id="SSF53383">
    <property type="entry name" value="PLP-dependent transferases"/>
    <property type="match status" value="1"/>
</dbReference>
<dbReference type="GO" id="GO:0008483">
    <property type="term" value="F:transaminase activity"/>
    <property type="evidence" value="ECO:0007669"/>
    <property type="project" value="UniProtKB-KW"/>
</dbReference>
<dbReference type="PANTHER" id="PTHR30244">
    <property type="entry name" value="TRANSAMINASE"/>
    <property type="match status" value="1"/>
</dbReference>
<organism evidence="1 2">
    <name type="scientific">Geodia barretti</name>
    <name type="common">Barrett's horny sponge</name>
    <dbReference type="NCBI Taxonomy" id="519541"/>
    <lineage>
        <taxon>Eukaryota</taxon>
        <taxon>Metazoa</taxon>
        <taxon>Porifera</taxon>
        <taxon>Demospongiae</taxon>
        <taxon>Heteroscleromorpha</taxon>
        <taxon>Tetractinellida</taxon>
        <taxon>Astrophorina</taxon>
        <taxon>Geodiidae</taxon>
        <taxon>Geodia</taxon>
    </lineage>
</organism>
<evidence type="ECO:0000313" key="1">
    <source>
        <dbReference type="EMBL" id="CAI8024508.1"/>
    </source>
</evidence>